<comment type="similarity">
    <text evidence="1 2">Belongs to the phD/YefM antitoxin family.</text>
</comment>
<dbReference type="RefSeq" id="WP_039394747.1">
    <property type="nucleotide sequence ID" value="NZ_JTDK01000001.1"/>
</dbReference>
<dbReference type="Gene3D" id="3.40.1620.10">
    <property type="entry name" value="YefM-like domain"/>
    <property type="match status" value="1"/>
</dbReference>
<comment type="function">
    <text evidence="2">Antitoxin component of a type II toxin-antitoxin (TA) system.</text>
</comment>
<proteinExistence type="inferred from homology"/>
<organism evidence="3 4">
    <name type="scientific">Microbacterium mangrovi</name>
    <dbReference type="NCBI Taxonomy" id="1348253"/>
    <lineage>
        <taxon>Bacteria</taxon>
        <taxon>Bacillati</taxon>
        <taxon>Actinomycetota</taxon>
        <taxon>Actinomycetes</taxon>
        <taxon>Micrococcales</taxon>
        <taxon>Microbacteriaceae</taxon>
        <taxon>Microbacterium</taxon>
    </lineage>
</organism>
<dbReference type="OrthoDB" id="4419580at2"/>
<keyword evidence="4" id="KW-1185">Reference proteome</keyword>
<evidence type="ECO:0000313" key="3">
    <source>
        <dbReference type="EMBL" id="KHL00079.1"/>
    </source>
</evidence>
<dbReference type="STRING" id="1348253.LK09_01715"/>
<evidence type="ECO:0000256" key="1">
    <source>
        <dbReference type="ARBA" id="ARBA00009981"/>
    </source>
</evidence>
<accession>A0A0B2A929</accession>
<protein>
    <recommendedName>
        <fullName evidence="2">Antitoxin</fullName>
    </recommendedName>
</protein>
<reference evidence="3 4" key="1">
    <citation type="submission" date="2014-11" db="EMBL/GenBank/DDBJ databases">
        <title>Genome sequence of Microbacterium mangrovi MUSC 115(T).</title>
        <authorList>
            <person name="Lee L.-H."/>
        </authorList>
    </citation>
    <scope>NUCLEOTIDE SEQUENCE [LARGE SCALE GENOMIC DNA]</scope>
    <source>
        <strain evidence="3 4">MUSC 115</strain>
    </source>
</reference>
<dbReference type="Pfam" id="PF02604">
    <property type="entry name" value="PhdYeFM_antitox"/>
    <property type="match status" value="1"/>
</dbReference>
<dbReference type="AlphaFoldDB" id="A0A0B2A929"/>
<gene>
    <name evidence="3" type="ORF">LK09_01715</name>
</gene>
<dbReference type="Proteomes" id="UP000031030">
    <property type="component" value="Unassembled WGS sequence"/>
</dbReference>
<dbReference type="NCBIfam" id="TIGR01552">
    <property type="entry name" value="phd_fam"/>
    <property type="match status" value="1"/>
</dbReference>
<dbReference type="SUPFAM" id="SSF143120">
    <property type="entry name" value="YefM-like"/>
    <property type="match status" value="1"/>
</dbReference>
<dbReference type="EMBL" id="JTDK01000001">
    <property type="protein sequence ID" value="KHL00079.1"/>
    <property type="molecule type" value="Genomic_DNA"/>
</dbReference>
<sequence>MKTISIADLRHDPGPALDAVANGDTYVVTRYRRPVARLVPVDRSAPPSGREAMEILRSLAAVPGWAEELRAQRAEIDSQISDPWDPAR</sequence>
<evidence type="ECO:0000256" key="2">
    <source>
        <dbReference type="RuleBase" id="RU362080"/>
    </source>
</evidence>
<comment type="caution">
    <text evidence="3">The sequence shown here is derived from an EMBL/GenBank/DDBJ whole genome shotgun (WGS) entry which is preliminary data.</text>
</comment>
<dbReference type="InterPro" id="IPR036165">
    <property type="entry name" value="YefM-like_sf"/>
</dbReference>
<evidence type="ECO:0000313" key="4">
    <source>
        <dbReference type="Proteomes" id="UP000031030"/>
    </source>
</evidence>
<dbReference type="InterPro" id="IPR006442">
    <property type="entry name" value="Antitoxin_Phd/YefM"/>
</dbReference>
<name>A0A0B2A929_9MICO</name>